<keyword evidence="7" id="KW-0812">Transmembrane</keyword>
<evidence type="ECO:0000256" key="4">
    <source>
        <dbReference type="ARBA" id="ARBA00022840"/>
    </source>
</evidence>
<keyword evidence="4 5" id="KW-0067">ATP-binding</keyword>
<evidence type="ECO:0000313" key="9">
    <source>
        <dbReference type="EMBL" id="SFE90778.1"/>
    </source>
</evidence>
<name>A0A1I2EE85_9BACT</name>
<dbReference type="Gene3D" id="1.10.510.10">
    <property type="entry name" value="Transferase(Phosphotransferase) domain 1"/>
    <property type="match status" value="1"/>
</dbReference>
<feature type="region of interest" description="Disordered" evidence="6">
    <location>
        <begin position="300"/>
        <end position="324"/>
    </location>
</feature>
<evidence type="ECO:0000256" key="6">
    <source>
        <dbReference type="SAM" id="MobiDB-lite"/>
    </source>
</evidence>
<keyword evidence="10" id="KW-1185">Reference proteome</keyword>
<organism evidence="9 10">
    <name type="scientific">Nannocystis exedens</name>
    <dbReference type="NCBI Taxonomy" id="54"/>
    <lineage>
        <taxon>Bacteria</taxon>
        <taxon>Pseudomonadati</taxon>
        <taxon>Myxococcota</taxon>
        <taxon>Polyangia</taxon>
        <taxon>Nannocystales</taxon>
        <taxon>Nannocystaceae</taxon>
        <taxon>Nannocystis</taxon>
    </lineage>
</organism>
<proteinExistence type="predicted"/>
<dbReference type="PROSITE" id="PS00107">
    <property type="entry name" value="PROTEIN_KINASE_ATP"/>
    <property type="match status" value="1"/>
</dbReference>
<dbReference type="SUPFAM" id="SSF56112">
    <property type="entry name" value="Protein kinase-like (PK-like)"/>
    <property type="match status" value="1"/>
</dbReference>
<dbReference type="Gene3D" id="3.30.200.20">
    <property type="entry name" value="Phosphorylase Kinase, domain 1"/>
    <property type="match status" value="1"/>
</dbReference>
<dbReference type="CDD" id="cd14014">
    <property type="entry name" value="STKc_PknB_like"/>
    <property type="match status" value="1"/>
</dbReference>
<dbReference type="PANTHER" id="PTHR43289">
    <property type="entry name" value="MITOGEN-ACTIVATED PROTEIN KINASE KINASE KINASE 20-RELATED"/>
    <property type="match status" value="1"/>
</dbReference>
<evidence type="ECO:0000256" key="5">
    <source>
        <dbReference type="PROSITE-ProRule" id="PRU10141"/>
    </source>
</evidence>
<accession>A0A1I2EE85</accession>
<protein>
    <submittedName>
        <fullName evidence="9">PEGA domain-containing protein</fullName>
    </submittedName>
</protein>
<keyword evidence="3" id="KW-0418">Kinase</keyword>
<evidence type="ECO:0000256" key="1">
    <source>
        <dbReference type="ARBA" id="ARBA00022679"/>
    </source>
</evidence>
<evidence type="ECO:0000256" key="7">
    <source>
        <dbReference type="SAM" id="Phobius"/>
    </source>
</evidence>
<dbReference type="InterPro" id="IPR000719">
    <property type="entry name" value="Prot_kinase_dom"/>
</dbReference>
<dbReference type="Pfam" id="PF08308">
    <property type="entry name" value="PEGA"/>
    <property type="match status" value="1"/>
</dbReference>
<dbReference type="GO" id="GO:0005524">
    <property type="term" value="F:ATP binding"/>
    <property type="evidence" value="ECO:0007669"/>
    <property type="project" value="UniProtKB-UniRule"/>
</dbReference>
<evidence type="ECO:0000256" key="2">
    <source>
        <dbReference type="ARBA" id="ARBA00022741"/>
    </source>
</evidence>
<dbReference type="AlphaFoldDB" id="A0A1I2EE85"/>
<feature type="region of interest" description="Disordered" evidence="6">
    <location>
        <begin position="630"/>
        <end position="691"/>
    </location>
</feature>
<dbReference type="Pfam" id="PF00069">
    <property type="entry name" value="Pkinase"/>
    <property type="match status" value="1"/>
</dbReference>
<reference evidence="10" key="1">
    <citation type="submission" date="2016-10" db="EMBL/GenBank/DDBJ databases">
        <authorList>
            <person name="Varghese N."/>
            <person name="Submissions S."/>
        </authorList>
    </citation>
    <scope>NUCLEOTIDE SEQUENCE [LARGE SCALE GENOMIC DNA]</scope>
    <source>
        <strain evidence="10">ATCC 25963</strain>
    </source>
</reference>
<feature type="domain" description="Protein kinase" evidence="8">
    <location>
        <begin position="22"/>
        <end position="286"/>
    </location>
</feature>
<dbReference type="STRING" id="54.SAMN02745121_06028"/>
<dbReference type="InterPro" id="IPR017441">
    <property type="entry name" value="Protein_kinase_ATP_BS"/>
</dbReference>
<evidence type="ECO:0000256" key="3">
    <source>
        <dbReference type="ARBA" id="ARBA00022777"/>
    </source>
</evidence>
<dbReference type="PANTHER" id="PTHR43289:SF6">
    <property type="entry name" value="SERINE_THREONINE-PROTEIN KINASE NEKL-3"/>
    <property type="match status" value="1"/>
</dbReference>
<dbReference type="InterPro" id="IPR008271">
    <property type="entry name" value="Ser/Thr_kinase_AS"/>
</dbReference>
<gene>
    <name evidence="9" type="ORF">SAMN02745121_06028</name>
</gene>
<sequence length="691" mass="74733">MSKPEDQAQADPLLGTTFARRYLIERRLGRGGMGVVYQATQIDLNRPVVLKVLAPDWVGDSEALARFEREARGLSSLQHPNIVTIHDFGKVDGRAFIVMEYVQGETLDRFVRRRGHLTLADFVPIAAQVLKGLGEAHSRGIIHRDIKPANIMLCERQGRANYVKILDFGLAKLVSGSSDITKQNVLGTPTCLSPEQILGEKIDQRVDVYAVGILFYFMLTGVMPFQADNDASVLYKHVHEKAQPIQELLPPDNGVPEGVLDLISRCLEKSRERRPRDANEVVEGLIDQVPFSMFRLPRAQPRTEPLEPEEPQSSTEHSKPIPSPENIVVGTFGRPRSAPAVAAAPLAQGMPSAPGGPQTMPPSVMPITAQFPQATLDQLKAQGIPLEGGSLVQSQDGRTLLVVGPQAQEAAARQRTLNLVYGGVAALTVIALLVYVFGGGGPAEAETERPETVAREEGGREQLEGNLDKIAQLIDEGKLPQAERKLEIAEEEFARDPELSDRADELRSRLEVMKALASARKHERDGDRISAVKGYRDVLALDAGNEEAKQRIKGLYPNLNPDMGFAIITIRSAPVTAEVTLDGGPLGSTPIDVPLHAGKYTISLTAPGYGPMQTALSVSAAKDQPYDYLLTRTGAPANPQPPVEQPKAPTGGGTKRPTGGGTKKPPDGQTKPKPNPAPEDDLLPVGPSKKR</sequence>
<dbReference type="PROSITE" id="PS50011">
    <property type="entry name" value="PROTEIN_KINASE_DOM"/>
    <property type="match status" value="1"/>
</dbReference>
<keyword evidence="7" id="KW-0472">Membrane</keyword>
<keyword evidence="2 5" id="KW-0547">Nucleotide-binding</keyword>
<dbReference type="GO" id="GO:0004674">
    <property type="term" value="F:protein serine/threonine kinase activity"/>
    <property type="evidence" value="ECO:0007669"/>
    <property type="project" value="TreeGrafter"/>
</dbReference>
<keyword evidence="1" id="KW-0808">Transferase</keyword>
<keyword evidence="7" id="KW-1133">Transmembrane helix</keyword>
<dbReference type="SMART" id="SM00220">
    <property type="entry name" value="S_TKc"/>
    <property type="match status" value="1"/>
</dbReference>
<dbReference type="PROSITE" id="PS00108">
    <property type="entry name" value="PROTEIN_KINASE_ST"/>
    <property type="match status" value="1"/>
</dbReference>
<dbReference type="RefSeq" id="WP_096332493.1">
    <property type="nucleotide sequence ID" value="NZ_FOMX01000022.1"/>
</dbReference>
<dbReference type="InterPro" id="IPR013229">
    <property type="entry name" value="PEGA"/>
</dbReference>
<dbReference type="OrthoDB" id="5484737at2"/>
<evidence type="ECO:0000313" key="10">
    <source>
        <dbReference type="Proteomes" id="UP000199400"/>
    </source>
</evidence>
<dbReference type="InterPro" id="IPR011009">
    <property type="entry name" value="Kinase-like_dom_sf"/>
</dbReference>
<evidence type="ECO:0000259" key="8">
    <source>
        <dbReference type="PROSITE" id="PS50011"/>
    </source>
</evidence>
<dbReference type="EMBL" id="FOMX01000022">
    <property type="protein sequence ID" value="SFE90778.1"/>
    <property type="molecule type" value="Genomic_DNA"/>
</dbReference>
<feature type="transmembrane region" description="Helical" evidence="7">
    <location>
        <begin position="419"/>
        <end position="438"/>
    </location>
</feature>
<feature type="binding site" evidence="5">
    <location>
        <position position="51"/>
    </location>
    <ligand>
        <name>ATP</name>
        <dbReference type="ChEBI" id="CHEBI:30616"/>
    </ligand>
</feature>
<dbReference type="Proteomes" id="UP000199400">
    <property type="component" value="Unassembled WGS sequence"/>
</dbReference>
<feature type="compositionally biased region" description="Gly residues" evidence="6">
    <location>
        <begin position="650"/>
        <end position="662"/>
    </location>
</feature>